<feature type="domain" description="ABC transporter" evidence="6">
    <location>
        <begin position="6"/>
        <end position="237"/>
    </location>
</feature>
<accession>S5DMA5</accession>
<dbReference type="InterPro" id="IPR027417">
    <property type="entry name" value="P-loop_NTPase"/>
</dbReference>
<evidence type="ECO:0000256" key="2">
    <source>
        <dbReference type="ARBA" id="ARBA00022448"/>
    </source>
</evidence>
<dbReference type="Pfam" id="PF00005">
    <property type="entry name" value="ABC_tran"/>
    <property type="match status" value="1"/>
</dbReference>
<dbReference type="SUPFAM" id="SSF52540">
    <property type="entry name" value="P-loop containing nucleoside triphosphate hydrolases"/>
    <property type="match status" value="1"/>
</dbReference>
<dbReference type="Gene3D" id="3.40.50.300">
    <property type="entry name" value="P-loop containing nucleotide triphosphate hydrolases"/>
    <property type="match status" value="1"/>
</dbReference>
<dbReference type="InterPro" id="IPR003439">
    <property type="entry name" value="ABC_transporter-like_ATP-bd"/>
</dbReference>
<evidence type="ECO:0000256" key="3">
    <source>
        <dbReference type="ARBA" id="ARBA00022741"/>
    </source>
</evidence>
<evidence type="ECO:0000259" key="6">
    <source>
        <dbReference type="PROSITE" id="PS50893"/>
    </source>
</evidence>
<dbReference type="AlphaFoldDB" id="S5DMA5"/>
<dbReference type="PANTHER" id="PTHR43820:SF4">
    <property type="entry name" value="HIGH-AFFINITY BRANCHED-CHAIN AMINO ACID TRANSPORT ATP-BINDING PROTEIN LIVF"/>
    <property type="match status" value="1"/>
</dbReference>
<keyword evidence="3" id="KW-0547">Nucleotide-binding</keyword>
<evidence type="ECO:0000256" key="4">
    <source>
        <dbReference type="ARBA" id="ARBA00022840"/>
    </source>
</evidence>
<comment type="similarity">
    <text evidence="1">Belongs to the ABC transporter superfamily.</text>
</comment>
<proteinExistence type="inferred from homology"/>
<dbReference type="GO" id="GO:0015658">
    <property type="term" value="F:branched-chain amino acid transmembrane transporter activity"/>
    <property type="evidence" value="ECO:0007669"/>
    <property type="project" value="TreeGrafter"/>
</dbReference>
<dbReference type="GO" id="GO:0016887">
    <property type="term" value="F:ATP hydrolysis activity"/>
    <property type="evidence" value="ECO:0007669"/>
    <property type="project" value="InterPro"/>
</dbReference>
<reference evidence="7" key="1">
    <citation type="journal article" date="2013" name="Sci. Rep.">
        <title>Metagenomics uncovers a new group of low GC and ultra-small marine Actinobacteria.</title>
        <authorList>
            <person name="Ghai R."/>
            <person name="Mizuno C.M."/>
            <person name="Picazo A."/>
            <person name="Camacho A."/>
            <person name="Rodriguez-Valera F."/>
        </authorList>
    </citation>
    <scope>NUCLEOTIDE SEQUENCE</scope>
</reference>
<dbReference type="InterPro" id="IPR052156">
    <property type="entry name" value="BCAA_Transport_ATP-bd_LivF"/>
</dbReference>
<keyword evidence="5" id="KW-0029">Amino-acid transport</keyword>
<dbReference type="CDD" id="cd03224">
    <property type="entry name" value="ABC_TM1139_LivF_branched"/>
    <property type="match status" value="1"/>
</dbReference>
<dbReference type="InterPro" id="IPR003593">
    <property type="entry name" value="AAA+_ATPase"/>
</dbReference>
<sequence>MNKTVLECNGIAAGYVKDLNILQGVDLVVKEKEIVSIIGPNGAGKSTLLKAIMGLINVSGGRFYINGIEKTNLATHKIVNEGIGYVPQVANVFPSLTIEENLEIGSWSLNKQQKENLKQIYDQFSLLKDRKKDKAGNLSGGQRQILALARALITKPTLLLLDEPSAGLSPVAINEVFSIINDINESGVSILLVEQNAKRALSFSDRGYVLDQGRNAYQGKGEDLLNDSRVIDLYLGKL</sequence>
<dbReference type="EMBL" id="KC811149">
    <property type="protein sequence ID" value="AGQ20044.1"/>
    <property type="molecule type" value="Genomic_DNA"/>
</dbReference>
<dbReference type="PANTHER" id="PTHR43820">
    <property type="entry name" value="HIGH-AFFINITY BRANCHED-CHAIN AMINO ACID TRANSPORT ATP-BINDING PROTEIN LIVF"/>
    <property type="match status" value="1"/>
</dbReference>
<organism evidence="7">
    <name type="scientific">Candidatus Actinomarina minuta</name>
    <dbReference type="NCBI Taxonomy" id="1389454"/>
    <lineage>
        <taxon>Bacteria</taxon>
        <taxon>Bacillati</taxon>
        <taxon>Actinomycetota</taxon>
        <taxon>Actinomycetes</taxon>
        <taxon>Candidatus Actinomarinidae</taxon>
        <taxon>Candidatus Actinomarinales</taxon>
        <taxon>Candidatus Actinomarineae</taxon>
        <taxon>Candidatus Actinomarinaceae</taxon>
        <taxon>Candidatus Actinomarina</taxon>
    </lineage>
</organism>
<dbReference type="PROSITE" id="PS50893">
    <property type="entry name" value="ABC_TRANSPORTER_2"/>
    <property type="match status" value="1"/>
</dbReference>
<keyword evidence="2" id="KW-0813">Transport</keyword>
<evidence type="ECO:0000313" key="7">
    <source>
        <dbReference type="EMBL" id="AGQ20044.1"/>
    </source>
</evidence>
<evidence type="ECO:0000256" key="5">
    <source>
        <dbReference type="ARBA" id="ARBA00022970"/>
    </source>
</evidence>
<protein>
    <submittedName>
        <fullName evidence="7">ABC-type branched-chain amino acid transport systems, ATPase component</fullName>
    </submittedName>
</protein>
<dbReference type="GO" id="GO:0015807">
    <property type="term" value="P:L-amino acid transport"/>
    <property type="evidence" value="ECO:0007669"/>
    <property type="project" value="TreeGrafter"/>
</dbReference>
<keyword evidence="4" id="KW-0067">ATP-binding</keyword>
<name>S5DMA5_9ACTN</name>
<dbReference type="SMART" id="SM00382">
    <property type="entry name" value="AAA"/>
    <property type="match status" value="1"/>
</dbReference>
<evidence type="ECO:0000256" key="1">
    <source>
        <dbReference type="ARBA" id="ARBA00005417"/>
    </source>
</evidence>
<dbReference type="GO" id="GO:0005524">
    <property type="term" value="F:ATP binding"/>
    <property type="evidence" value="ECO:0007669"/>
    <property type="project" value="UniProtKB-KW"/>
</dbReference>